<dbReference type="EMBL" id="JBHSNL010000001">
    <property type="protein sequence ID" value="MFC5544791.1"/>
    <property type="molecule type" value="Genomic_DNA"/>
</dbReference>
<name>A0ABW0RKJ4_9GAMM</name>
<evidence type="ECO:0000313" key="1">
    <source>
        <dbReference type="EMBL" id="MFC5544791.1"/>
    </source>
</evidence>
<organism evidence="1 2">
    <name type="scientific">Marinobacter koreensis</name>
    <dbReference type="NCBI Taxonomy" id="335974"/>
    <lineage>
        <taxon>Bacteria</taxon>
        <taxon>Pseudomonadati</taxon>
        <taxon>Pseudomonadota</taxon>
        <taxon>Gammaproteobacteria</taxon>
        <taxon>Pseudomonadales</taxon>
        <taxon>Marinobacteraceae</taxon>
        <taxon>Marinobacter</taxon>
    </lineage>
</organism>
<evidence type="ECO:0000313" key="2">
    <source>
        <dbReference type="Proteomes" id="UP001596055"/>
    </source>
</evidence>
<keyword evidence="2" id="KW-1185">Reference proteome</keyword>
<dbReference type="RefSeq" id="WP_248153922.1">
    <property type="nucleotide sequence ID" value="NZ_JAKZAJ010000001.1"/>
</dbReference>
<sequence>MLDSQNEGVQVLLKELAIDNGVPEQILPELFSLLERYPRLNHGDMQQLQRELNKLISTAVKDRQVE</sequence>
<comment type="caution">
    <text evidence="1">The sequence shown here is derived from an EMBL/GenBank/DDBJ whole genome shotgun (WGS) entry which is preliminary data.</text>
</comment>
<protein>
    <submittedName>
        <fullName evidence="1">Uncharacterized protein</fullName>
    </submittedName>
</protein>
<reference evidence="2" key="1">
    <citation type="journal article" date="2019" name="Int. J. Syst. Evol. Microbiol.">
        <title>The Global Catalogue of Microorganisms (GCM) 10K type strain sequencing project: providing services to taxonomists for standard genome sequencing and annotation.</title>
        <authorList>
            <consortium name="The Broad Institute Genomics Platform"/>
            <consortium name="The Broad Institute Genome Sequencing Center for Infectious Disease"/>
            <person name="Wu L."/>
            <person name="Ma J."/>
        </authorList>
    </citation>
    <scope>NUCLEOTIDE SEQUENCE [LARGE SCALE GENOMIC DNA]</scope>
    <source>
        <strain evidence="2">CGMCC 4.1799</strain>
    </source>
</reference>
<gene>
    <name evidence="1" type="ORF">ACFPQA_07000</name>
</gene>
<proteinExistence type="predicted"/>
<accession>A0ABW0RKJ4</accession>
<dbReference type="Proteomes" id="UP001596055">
    <property type="component" value="Unassembled WGS sequence"/>
</dbReference>